<proteinExistence type="predicted"/>
<feature type="compositionally biased region" description="Polar residues" evidence="1">
    <location>
        <begin position="1"/>
        <end position="20"/>
    </location>
</feature>
<comment type="caution">
    <text evidence="2">The sequence shown here is derived from an EMBL/GenBank/DDBJ whole genome shotgun (WGS) entry which is preliminary data.</text>
</comment>
<dbReference type="STRING" id="97331.A0A437A2Z6"/>
<name>A0A437A2Z6_ARTFL</name>
<feature type="compositionally biased region" description="Low complexity" evidence="1">
    <location>
        <begin position="42"/>
        <end position="52"/>
    </location>
</feature>
<keyword evidence="3" id="KW-1185">Reference proteome</keyword>
<accession>A0A437A2Z6</accession>
<dbReference type="EMBL" id="SAEB01000006">
    <property type="protein sequence ID" value="RVD85450.1"/>
    <property type="molecule type" value="Genomic_DNA"/>
</dbReference>
<dbReference type="AlphaFoldDB" id="A0A437A2Z6"/>
<evidence type="ECO:0000313" key="2">
    <source>
        <dbReference type="EMBL" id="RVD85450.1"/>
    </source>
</evidence>
<dbReference type="VEuPathDB" id="FungiDB:DFL_003771"/>
<evidence type="ECO:0000256" key="1">
    <source>
        <dbReference type="SAM" id="MobiDB-lite"/>
    </source>
</evidence>
<feature type="region of interest" description="Disordered" evidence="1">
    <location>
        <begin position="1"/>
        <end position="85"/>
    </location>
</feature>
<dbReference type="OrthoDB" id="5281673at2759"/>
<dbReference type="RefSeq" id="XP_067490994.1">
    <property type="nucleotide sequence ID" value="XM_067632757.1"/>
</dbReference>
<dbReference type="GeneID" id="93586082"/>
<sequence length="106" mass="11125">MSSTSPEKQPMSNGFSWNGESSSSAASAPQAGTEANRNLKTSALLAAAPRLSLQDDDSLQPPSYEDANSIRSAFLPAQSTKQQDNLGVGVQDTIEFEACDICAAML</sequence>
<evidence type="ECO:0000313" key="3">
    <source>
        <dbReference type="Proteomes" id="UP000283090"/>
    </source>
</evidence>
<gene>
    <name evidence="2" type="ORF">DFL_003771</name>
</gene>
<protein>
    <submittedName>
        <fullName evidence="2">Uncharacterized protein</fullName>
    </submittedName>
</protein>
<reference evidence="2 3" key="1">
    <citation type="submission" date="2019-01" db="EMBL/GenBank/DDBJ databases">
        <title>Intercellular communication is required for trap formation in the nematode-trapping fungus Duddingtonia flagrans.</title>
        <authorList>
            <person name="Youssar L."/>
            <person name="Wernet V."/>
            <person name="Hensel N."/>
            <person name="Hildebrandt H.-G."/>
            <person name="Fischer R."/>
        </authorList>
    </citation>
    <scope>NUCLEOTIDE SEQUENCE [LARGE SCALE GENOMIC DNA]</scope>
    <source>
        <strain evidence="2 3">CBS H-5679</strain>
    </source>
</reference>
<organism evidence="2 3">
    <name type="scientific">Arthrobotrys flagrans</name>
    <name type="common">Nematode-trapping fungus</name>
    <name type="synonym">Trichothecium flagrans</name>
    <dbReference type="NCBI Taxonomy" id="97331"/>
    <lineage>
        <taxon>Eukaryota</taxon>
        <taxon>Fungi</taxon>
        <taxon>Dikarya</taxon>
        <taxon>Ascomycota</taxon>
        <taxon>Pezizomycotina</taxon>
        <taxon>Orbiliomycetes</taxon>
        <taxon>Orbiliales</taxon>
        <taxon>Orbiliaceae</taxon>
        <taxon>Arthrobotrys</taxon>
    </lineage>
</organism>
<dbReference type="Proteomes" id="UP000283090">
    <property type="component" value="Unassembled WGS sequence"/>
</dbReference>